<reference evidence="1" key="1">
    <citation type="journal article" date="2023" name="bioRxiv">
        <title>Improved chromosome-level genome assembly for marigold (Tagetes erecta).</title>
        <authorList>
            <person name="Jiang F."/>
            <person name="Yuan L."/>
            <person name="Wang S."/>
            <person name="Wang H."/>
            <person name="Xu D."/>
            <person name="Wang A."/>
            <person name="Fan W."/>
        </authorList>
    </citation>
    <scope>NUCLEOTIDE SEQUENCE</scope>
    <source>
        <strain evidence="1">WSJ</strain>
        <tissue evidence="1">Leaf</tissue>
    </source>
</reference>
<accession>A0AAD8P5N5</accession>
<gene>
    <name evidence="1" type="ORF">QVD17_10128</name>
</gene>
<dbReference type="EMBL" id="JAUHHV010000002">
    <property type="protein sequence ID" value="KAK1433219.1"/>
    <property type="molecule type" value="Genomic_DNA"/>
</dbReference>
<proteinExistence type="predicted"/>
<dbReference type="AlphaFoldDB" id="A0AAD8P5N5"/>
<dbReference type="Proteomes" id="UP001229421">
    <property type="component" value="Unassembled WGS sequence"/>
</dbReference>
<sequence>MATTTTSLTLSHSVVPCHGSSTPSVVQQPTSLSTLSIPTFFGLKSVSSRASGYFIAFCNVFLQEHEETTFEMLNPMAMIIDYIIYINTPELTFYPRLNTFGAIYNTFPSASNDHQPP</sequence>
<organism evidence="1 2">
    <name type="scientific">Tagetes erecta</name>
    <name type="common">African marigold</name>
    <dbReference type="NCBI Taxonomy" id="13708"/>
    <lineage>
        <taxon>Eukaryota</taxon>
        <taxon>Viridiplantae</taxon>
        <taxon>Streptophyta</taxon>
        <taxon>Embryophyta</taxon>
        <taxon>Tracheophyta</taxon>
        <taxon>Spermatophyta</taxon>
        <taxon>Magnoliopsida</taxon>
        <taxon>eudicotyledons</taxon>
        <taxon>Gunneridae</taxon>
        <taxon>Pentapetalae</taxon>
        <taxon>asterids</taxon>
        <taxon>campanulids</taxon>
        <taxon>Asterales</taxon>
        <taxon>Asteraceae</taxon>
        <taxon>Asteroideae</taxon>
        <taxon>Heliantheae alliance</taxon>
        <taxon>Tageteae</taxon>
        <taxon>Tagetes</taxon>
    </lineage>
</organism>
<name>A0AAD8P5N5_TARER</name>
<comment type="caution">
    <text evidence="1">The sequence shown here is derived from an EMBL/GenBank/DDBJ whole genome shotgun (WGS) entry which is preliminary data.</text>
</comment>
<keyword evidence="2" id="KW-1185">Reference proteome</keyword>
<protein>
    <submittedName>
        <fullName evidence="1">Uncharacterized protein</fullName>
    </submittedName>
</protein>
<evidence type="ECO:0000313" key="2">
    <source>
        <dbReference type="Proteomes" id="UP001229421"/>
    </source>
</evidence>
<evidence type="ECO:0000313" key="1">
    <source>
        <dbReference type="EMBL" id="KAK1433219.1"/>
    </source>
</evidence>